<dbReference type="Proteomes" id="UP000016801">
    <property type="component" value="Unassembled WGS sequence"/>
</dbReference>
<protein>
    <submittedName>
        <fullName evidence="1">Uncharacterized protein</fullName>
    </submittedName>
</protein>
<dbReference type="HOGENOM" id="CLU_049051_0_0_1"/>
<keyword evidence="2" id="KW-1185">Reference proteome</keyword>
<comment type="caution">
    <text evidence="1">The sequence shown here is derived from an EMBL/GenBank/DDBJ whole genome shotgun (WGS) entry which is preliminary data.</text>
</comment>
<organism evidence="1 2">
    <name type="scientific">Claviceps purpurea (strain 20.1)</name>
    <name type="common">Ergot fungus</name>
    <name type="synonym">Sphacelia segetum</name>
    <dbReference type="NCBI Taxonomy" id="1111077"/>
    <lineage>
        <taxon>Eukaryota</taxon>
        <taxon>Fungi</taxon>
        <taxon>Dikarya</taxon>
        <taxon>Ascomycota</taxon>
        <taxon>Pezizomycotina</taxon>
        <taxon>Sordariomycetes</taxon>
        <taxon>Hypocreomycetidae</taxon>
        <taxon>Hypocreales</taxon>
        <taxon>Clavicipitaceae</taxon>
        <taxon>Claviceps</taxon>
    </lineage>
</organism>
<dbReference type="EMBL" id="CAGA01000014">
    <property type="protein sequence ID" value="CCE29474.1"/>
    <property type="molecule type" value="Genomic_DNA"/>
</dbReference>
<name>M1WDI8_CLAP2</name>
<proteinExistence type="predicted"/>
<evidence type="ECO:0000313" key="1">
    <source>
        <dbReference type="EMBL" id="CCE29474.1"/>
    </source>
</evidence>
<dbReference type="OrthoDB" id="5393537at2759"/>
<dbReference type="AlphaFoldDB" id="M1WDI8"/>
<dbReference type="VEuPathDB" id="FungiDB:CPUR_03167"/>
<gene>
    <name evidence="1" type="ORF">CPUR_03167</name>
</gene>
<dbReference type="eggNOG" id="ENOG502RNN7">
    <property type="taxonomic scope" value="Eukaryota"/>
</dbReference>
<accession>M1WDI8</accession>
<evidence type="ECO:0000313" key="2">
    <source>
        <dbReference type="Proteomes" id="UP000016801"/>
    </source>
</evidence>
<sequence>MSMQQLEEEKATLREVILGNSAKQKISDEDIKQRFASLRQQIQALANSPAYDLNQIDVFPRALGDFRIRWSLFSPADRVFYMRSLIYGIVHRHILSKDIFGLEASVFSREHNQEIQLDHALGDFEGLLRKNEVKGTLISDWRQATLKCVETFRPASRDESAASTYIWNPLKVFVRDGQDPLKLRSEIRQLCDNAFTLRLLTRQSDDRYQFELPEAGVEYDPTEGSVEAYGVIGGGKESNIIAIPFCGALMKYTVNGDTEMSCVLEPAQVVVRAKESKKSSYATNDLLTDSI</sequence>
<dbReference type="PhylomeDB" id="M1WDI8"/>
<reference evidence="1 2" key="1">
    <citation type="journal article" date="2013" name="PLoS Genet.">
        <title>Plant-symbiotic fungi as chemical engineers: Multi-genome analysis of the Clavicipitaceae reveals dynamics of alkaloid loci.</title>
        <authorList>
            <person name="Schardl C.L."/>
            <person name="Young C.A."/>
            <person name="Hesse U."/>
            <person name="Amyotte S.G."/>
            <person name="Andreeva K."/>
            <person name="Calie P.J."/>
            <person name="Fleetwood D.J."/>
            <person name="Haws D.C."/>
            <person name="Moore N."/>
            <person name="Oeser B."/>
            <person name="Panaccione D.G."/>
            <person name="Schweri K.K."/>
            <person name="Voisey C.R."/>
            <person name="Farman M.L."/>
            <person name="Jaromczyk J.W."/>
            <person name="Roe B.A."/>
            <person name="O'Sullivan D.M."/>
            <person name="Scott B."/>
            <person name="Tudzynski P."/>
            <person name="An Z."/>
            <person name="Arnaoudova E.G."/>
            <person name="Bullock C.T."/>
            <person name="Charlton N.D."/>
            <person name="Chen L."/>
            <person name="Cox M."/>
            <person name="Dinkins R.D."/>
            <person name="Florea S."/>
            <person name="Glenn A.E."/>
            <person name="Gordon A."/>
            <person name="Gueldener U."/>
            <person name="Harris D.R."/>
            <person name="Hollin W."/>
            <person name="Jaromczyk J."/>
            <person name="Johnson R.D."/>
            <person name="Khan A.K."/>
            <person name="Leistner E."/>
            <person name="Leuchtmann A."/>
            <person name="Li C."/>
            <person name="Liu J."/>
            <person name="Liu J."/>
            <person name="Liu M."/>
            <person name="Mace W."/>
            <person name="Machado C."/>
            <person name="Nagabhyru P."/>
            <person name="Pan J."/>
            <person name="Schmid J."/>
            <person name="Sugawara K."/>
            <person name="Steiner U."/>
            <person name="Takach J.E."/>
            <person name="Tanaka E."/>
            <person name="Webb J.S."/>
            <person name="Wilson E.V."/>
            <person name="Wiseman J.L."/>
            <person name="Yoshida R."/>
            <person name="Zeng Z."/>
        </authorList>
    </citation>
    <scope>NUCLEOTIDE SEQUENCE [LARGE SCALE GENOMIC DNA]</scope>
    <source>
        <strain evidence="1 2">20.1</strain>
    </source>
</reference>